<dbReference type="InterPro" id="IPR004681">
    <property type="entry name" value="TRAP_DctM"/>
</dbReference>
<feature type="transmembrane region" description="Helical" evidence="7">
    <location>
        <begin position="67"/>
        <end position="86"/>
    </location>
</feature>
<gene>
    <name evidence="9" type="ordered locus">Flexsi_0276</name>
</gene>
<dbReference type="PIRSF" id="PIRSF006066">
    <property type="entry name" value="HI0050"/>
    <property type="match status" value="1"/>
</dbReference>
<dbReference type="AlphaFoldDB" id="F8E842"/>
<keyword evidence="6 7" id="KW-0472">Membrane</keyword>
<dbReference type="OrthoDB" id="9785600at2"/>
<keyword evidence="3" id="KW-0997">Cell inner membrane</keyword>
<feature type="transmembrane region" description="Helical" evidence="7">
    <location>
        <begin position="151"/>
        <end position="178"/>
    </location>
</feature>
<dbReference type="PANTHER" id="PTHR33362:SF5">
    <property type="entry name" value="C4-DICARBOXYLATE TRAP TRANSPORTER LARGE PERMEASE PROTEIN DCTM"/>
    <property type="match status" value="1"/>
</dbReference>
<dbReference type="KEGG" id="fsi:Flexsi_0276"/>
<keyword evidence="2" id="KW-1003">Cell membrane</keyword>
<dbReference type="PANTHER" id="PTHR33362">
    <property type="entry name" value="SIALIC ACID TRAP TRANSPORTER PERMEASE PROTEIN SIAT-RELATED"/>
    <property type="match status" value="1"/>
</dbReference>
<name>F8E842_FLESM</name>
<keyword evidence="5 7" id="KW-1133">Transmembrane helix</keyword>
<dbReference type="InterPro" id="IPR010656">
    <property type="entry name" value="DctM"/>
</dbReference>
<evidence type="ECO:0000313" key="10">
    <source>
        <dbReference type="Proteomes" id="UP000006621"/>
    </source>
</evidence>
<sequence>MISDPLILSIVLFGFMFLLLFAGLWIGFSLFAAGVFGMFIYDLNLPPVLSIWDKIGSLMANSMYNSLNSWSLTALPLFIFMGEILFRTKISTKLLNGLVPWLSSVPGKLLHINVVACSLFAAVSGSSAATTATVGKITLEELKKRGYDRQLALGSLAGAGTLGFLIPPSLIMIIYGILSDTSIGKLFIGGIIPGVILAGMYSLFIIVRILLNRNLVPQLKEKYTFTEKIKASYELIPVLFLIIIVLGGIYMGVTTPTEAAAIGVIGAFVLAAVFKNLSWENFKSSLTNAVKTSCMICFIIAGAGFLSQVVAFIGIARALSEFIVSLGLNAWMLILIVGFMYFLLGMILDGISIVVMTLPIVLPIVLEAGYHPLWFGIFLVIMVELSQITPPVGFSLFVIEGISGENITTILKATFPFFIIMASMVLILLLFPDVVFFLPSKKTVLFIFHCGVLL</sequence>
<keyword evidence="10" id="KW-1185">Reference proteome</keyword>
<comment type="subcellular location">
    <subcellularLocation>
        <location evidence="1">Cell inner membrane</location>
        <topology evidence="1">Multi-pass membrane protein</topology>
    </subcellularLocation>
</comment>
<dbReference type="eggNOG" id="COG1593">
    <property type="taxonomic scope" value="Bacteria"/>
</dbReference>
<evidence type="ECO:0000313" key="9">
    <source>
        <dbReference type="EMBL" id="AEI13966.1"/>
    </source>
</evidence>
<feature type="transmembrane region" description="Helical" evidence="7">
    <location>
        <begin position="259"/>
        <end position="277"/>
    </location>
</feature>
<reference evidence="9 10" key="1">
    <citation type="journal article" date="2011" name="Stand. Genomic Sci.">
        <title>Genome sequence of the moderately thermophilic halophile Flexistipes sinusarabici strain (MAS10).</title>
        <authorList>
            <person name="Lapidus A."/>
            <person name="Chertkov O."/>
            <person name="Nolan M."/>
            <person name="Lucas S."/>
            <person name="Hammon N."/>
            <person name="Deshpande S."/>
            <person name="Cheng J.F."/>
            <person name="Tapia R."/>
            <person name="Han C."/>
            <person name="Goodwin L."/>
            <person name="Pitluck S."/>
            <person name="Liolios K."/>
            <person name="Pagani I."/>
            <person name="Ivanova N."/>
            <person name="Huntemann M."/>
            <person name="Mavromatis K."/>
            <person name="Mikhailova N."/>
            <person name="Pati A."/>
            <person name="Chen A."/>
            <person name="Palaniappan K."/>
            <person name="Land M."/>
            <person name="Hauser L."/>
            <person name="Brambilla E.M."/>
            <person name="Rohde M."/>
            <person name="Abt B."/>
            <person name="Spring S."/>
            <person name="Goker M."/>
            <person name="Bristow J."/>
            <person name="Eisen J.A."/>
            <person name="Markowitz V."/>
            <person name="Hugenholtz P."/>
            <person name="Kyrpides N.C."/>
            <person name="Klenk H.P."/>
            <person name="Woyke T."/>
        </authorList>
    </citation>
    <scope>NUCLEOTIDE SEQUENCE [LARGE SCALE GENOMIC DNA]</scope>
    <source>
        <strain evidence="10">DSM 4947 / MAS 10</strain>
    </source>
</reference>
<feature type="transmembrane region" description="Helical" evidence="7">
    <location>
        <begin position="7"/>
        <end position="40"/>
    </location>
</feature>
<feature type="transmembrane region" description="Helical" evidence="7">
    <location>
        <begin position="322"/>
        <end position="344"/>
    </location>
</feature>
<proteinExistence type="predicted"/>
<dbReference type="GO" id="GO:0005886">
    <property type="term" value="C:plasma membrane"/>
    <property type="evidence" value="ECO:0007669"/>
    <property type="project" value="UniProtKB-SubCell"/>
</dbReference>
<accession>F8E842</accession>
<evidence type="ECO:0000256" key="4">
    <source>
        <dbReference type="ARBA" id="ARBA00022692"/>
    </source>
</evidence>
<dbReference type="NCBIfam" id="TIGR00786">
    <property type="entry name" value="dctM"/>
    <property type="match status" value="1"/>
</dbReference>
<reference evidence="10" key="2">
    <citation type="submission" date="2011-06" db="EMBL/GenBank/DDBJ databases">
        <title>The complete genome of Flexistipes sinusarabici DSM 4947.</title>
        <authorList>
            <person name="Lucas S."/>
            <person name="Han J."/>
            <person name="Lapidus A."/>
            <person name="Bruce D."/>
            <person name="Goodwin L."/>
            <person name="Pitluck S."/>
            <person name="Peters L."/>
            <person name="Kyrpides N."/>
            <person name="Mavromatis K."/>
            <person name="Ivanova N."/>
            <person name="Mikhailova N."/>
            <person name="Chertkov O."/>
            <person name="Detter J.C."/>
            <person name="Tapia R."/>
            <person name="Han C."/>
            <person name="Land M."/>
            <person name="Hauser L."/>
            <person name="Markowitz V."/>
            <person name="Cheng J.-F."/>
            <person name="Hugenholtz P."/>
            <person name="Woyke T."/>
            <person name="Wu D."/>
            <person name="Spring S."/>
            <person name="Schroeder M."/>
            <person name="Brambilla E."/>
            <person name="Klenk H.-P."/>
            <person name="Eisen J.A."/>
        </authorList>
    </citation>
    <scope>NUCLEOTIDE SEQUENCE [LARGE SCALE GENOMIC DNA]</scope>
    <source>
        <strain evidence="10">DSM 4947 / MAS 10</strain>
    </source>
</reference>
<dbReference type="EMBL" id="CP002858">
    <property type="protein sequence ID" value="AEI13966.1"/>
    <property type="molecule type" value="Genomic_DNA"/>
</dbReference>
<evidence type="ECO:0000256" key="2">
    <source>
        <dbReference type="ARBA" id="ARBA00022475"/>
    </source>
</evidence>
<feature type="transmembrane region" description="Helical" evidence="7">
    <location>
        <begin position="376"/>
        <end position="398"/>
    </location>
</feature>
<dbReference type="HOGENOM" id="CLU_019824_4_0_0"/>
<protein>
    <submittedName>
        <fullName evidence="9">TRAP dicarboxylate transporter, DctM subunit</fullName>
    </submittedName>
</protein>
<evidence type="ECO:0000256" key="1">
    <source>
        <dbReference type="ARBA" id="ARBA00004429"/>
    </source>
</evidence>
<feature type="transmembrane region" description="Helical" evidence="7">
    <location>
        <begin position="351"/>
        <end position="370"/>
    </location>
</feature>
<dbReference type="Proteomes" id="UP000006621">
    <property type="component" value="Chromosome"/>
</dbReference>
<evidence type="ECO:0000256" key="7">
    <source>
        <dbReference type="SAM" id="Phobius"/>
    </source>
</evidence>
<feature type="transmembrane region" description="Helical" evidence="7">
    <location>
        <begin position="190"/>
        <end position="211"/>
    </location>
</feature>
<evidence type="ECO:0000259" key="8">
    <source>
        <dbReference type="Pfam" id="PF06808"/>
    </source>
</evidence>
<dbReference type="Pfam" id="PF06808">
    <property type="entry name" value="DctM"/>
    <property type="match status" value="1"/>
</dbReference>
<dbReference type="STRING" id="717231.Flexsi_0276"/>
<dbReference type="RefSeq" id="WP_013885478.1">
    <property type="nucleotide sequence ID" value="NC_015672.1"/>
</dbReference>
<feature type="transmembrane region" description="Helical" evidence="7">
    <location>
        <begin position="289"/>
        <end position="316"/>
    </location>
</feature>
<feature type="transmembrane region" description="Helical" evidence="7">
    <location>
        <begin position="410"/>
        <end position="431"/>
    </location>
</feature>
<keyword evidence="4 7" id="KW-0812">Transmembrane</keyword>
<evidence type="ECO:0000256" key="3">
    <source>
        <dbReference type="ARBA" id="ARBA00022519"/>
    </source>
</evidence>
<feature type="transmembrane region" description="Helical" evidence="7">
    <location>
        <begin position="232"/>
        <end position="253"/>
    </location>
</feature>
<organism evidence="9 10">
    <name type="scientific">Flexistipes sinusarabici (strain ATCC 49648 / DSM 4947 / MAS 10)</name>
    <dbReference type="NCBI Taxonomy" id="717231"/>
    <lineage>
        <taxon>Bacteria</taxon>
        <taxon>Pseudomonadati</taxon>
        <taxon>Deferribacterota</taxon>
        <taxon>Deferribacteres</taxon>
        <taxon>Deferribacterales</taxon>
        <taxon>Flexistipitaceae</taxon>
        <taxon>Flexistipes</taxon>
    </lineage>
</organism>
<feature type="domain" description="TRAP C4-dicarboxylate transport system permease DctM subunit" evidence="8">
    <location>
        <begin position="13"/>
        <end position="433"/>
    </location>
</feature>
<dbReference type="GO" id="GO:0022857">
    <property type="term" value="F:transmembrane transporter activity"/>
    <property type="evidence" value="ECO:0007669"/>
    <property type="project" value="TreeGrafter"/>
</dbReference>
<evidence type="ECO:0000256" key="5">
    <source>
        <dbReference type="ARBA" id="ARBA00022989"/>
    </source>
</evidence>
<evidence type="ECO:0000256" key="6">
    <source>
        <dbReference type="ARBA" id="ARBA00023136"/>
    </source>
</evidence>